<dbReference type="EMBL" id="NSJB01000008">
    <property type="protein sequence ID" value="PAT36669.1"/>
    <property type="molecule type" value="Genomic_DNA"/>
</dbReference>
<dbReference type="RefSeq" id="WP_095540253.1">
    <property type="nucleotide sequence ID" value="NZ_NSJB01000008.1"/>
</dbReference>
<sequence length="166" mass="17197">MRFFRLHTPLLTWLSIWLVLLGHALPVHGRAAGSAGLGPGGQGAFWLELCTPAGIERVAWAGGSASVSAPALLPVARLGAQALAQSPAALHPGQAPHDAPPIAPWWHCPWCVLHAPWVALPPGPGAAAVPSAWAGPQVWPRVSAVQARPGKAQALMPPPRAPPRSC</sequence>
<dbReference type="AlphaFoldDB" id="A0A2A2AGE8"/>
<evidence type="ECO:0000313" key="1">
    <source>
        <dbReference type="EMBL" id="PAT36669.1"/>
    </source>
</evidence>
<name>A0A2A2AGE8_9BURK</name>
<accession>A0A2A2AGE8</accession>
<comment type="caution">
    <text evidence="1">The sequence shown here is derived from an EMBL/GenBank/DDBJ whole genome shotgun (WGS) entry which is preliminary data.</text>
</comment>
<keyword evidence="2" id="KW-1185">Reference proteome</keyword>
<reference evidence="1 2" key="1">
    <citation type="submission" date="2017-08" db="EMBL/GenBank/DDBJ databases">
        <title>WGS of Clinical strains of the CDC Group NO-1 linked to zoonotic infections in humans.</title>
        <authorList>
            <person name="Bernier A.-M."/>
            <person name="Bernard K."/>
        </authorList>
    </citation>
    <scope>NUCLEOTIDE SEQUENCE [LARGE SCALE GENOMIC DNA]</scope>
    <source>
        <strain evidence="1 2">NML00-0135</strain>
    </source>
</reference>
<gene>
    <name evidence="1" type="ORF">CK625_10450</name>
</gene>
<proteinExistence type="predicted"/>
<evidence type="ECO:0000313" key="2">
    <source>
        <dbReference type="Proteomes" id="UP000218054"/>
    </source>
</evidence>
<organism evidence="1 2">
    <name type="scientific">Vandammella animalimorsus</name>
    <dbReference type="NCBI Taxonomy" id="2029117"/>
    <lineage>
        <taxon>Bacteria</taxon>
        <taxon>Pseudomonadati</taxon>
        <taxon>Pseudomonadota</taxon>
        <taxon>Betaproteobacteria</taxon>
        <taxon>Burkholderiales</taxon>
        <taxon>Comamonadaceae</taxon>
        <taxon>Vandammella</taxon>
    </lineage>
</organism>
<evidence type="ECO:0008006" key="3">
    <source>
        <dbReference type="Google" id="ProtNLM"/>
    </source>
</evidence>
<protein>
    <recommendedName>
        <fullName evidence="3">DUF2946 domain-containing protein</fullName>
    </recommendedName>
</protein>
<dbReference type="Proteomes" id="UP000218054">
    <property type="component" value="Unassembled WGS sequence"/>
</dbReference>